<evidence type="ECO:0000256" key="8">
    <source>
        <dbReference type="ARBA" id="ARBA00023170"/>
    </source>
</evidence>
<dbReference type="AlphaFoldDB" id="A0A067QH32"/>
<comment type="subcellular location">
    <subcellularLocation>
        <location evidence="1 10">Cell membrane</location>
        <topology evidence="1 10">Multi-pass membrane protein</topology>
    </subcellularLocation>
</comment>
<dbReference type="InParanoid" id="A0A067QH32"/>
<sequence length="416" mass="47286">MLTTKMAEHDKTTRRFSYFVAAFRVTGIPLLMDRVSPLYWVYAAVATVCCYASYSAQVVDLLKNTRDLERTMETARVVAGAGMTVWIYGFLRFRINSLERLLHLAESFVWEDLPTTDPETGSMAAAGWIPRIESVTRRLINITLIFHFSYVIIKRAVSSKPQLSYNTWYPFDISSTIVFELVNISQLLAALIYTLMLLGFNGLYATLVCIACSQLQKLRANLLDIRQKQDTAEHPDPGAETGHEERQKVHAFYHMQDQLNDCVRHHQQILSYIRAMEETFSPMMVVIFLLDLASLCLGSFSIVTSWGNYVQMSQGIVTYGLLLLVLAIYCWFGYELSYQAENVRDAAWGCDWVGTPVSFQKSIRLIISSANKEFTLTAGKIVPVTISTLVTMVNQSVSYFMFLLEVKKNIEHSKIN</sequence>
<evidence type="ECO:0000256" key="6">
    <source>
        <dbReference type="ARBA" id="ARBA00022989"/>
    </source>
</evidence>
<dbReference type="FunCoup" id="A0A067QH32">
    <property type="interactions" value="98"/>
</dbReference>
<keyword evidence="7 10" id="KW-0472">Membrane</keyword>
<dbReference type="eggNOG" id="ENOG502STYH">
    <property type="taxonomic scope" value="Eukaryota"/>
</dbReference>
<dbReference type="GO" id="GO:0004984">
    <property type="term" value="F:olfactory receptor activity"/>
    <property type="evidence" value="ECO:0007669"/>
    <property type="project" value="InterPro"/>
</dbReference>
<dbReference type="GO" id="GO:0005886">
    <property type="term" value="C:plasma membrane"/>
    <property type="evidence" value="ECO:0007669"/>
    <property type="project" value="UniProtKB-SubCell"/>
</dbReference>
<dbReference type="OMA" id="GHEERQK"/>
<evidence type="ECO:0000256" key="5">
    <source>
        <dbReference type="ARBA" id="ARBA00022725"/>
    </source>
</evidence>
<proteinExistence type="inferred from homology"/>
<dbReference type="GO" id="GO:0005549">
    <property type="term" value="F:odorant binding"/>
    <property type="evidence" value="ECO:0007669"/>
    <property type="project" value="InterPro"/>
</dbReference>
<feature type="transmembrane region" description="Helical" evidence="10">
    <location>
        <begin position="74"/>
        <end position="91"/>
    </location>
</feature>
<evidence type="ECO:0000256" key="4">
    <source>
        <dbReference type="ARBA" id="ARBA00022692"/>
    </source>
</evidence>
<keyword evidence="9 10" id="KW-0807">Transducer</keyword>
<dbReference type="Pfam" id="PF02949">
    <property type="entry name" value="7tm_6"/>
    <property type="match status" value="1"/>
</dbReference>
<dbReference type="PANTHER" id="PTHR21137:SF35">
    <property type="entry name" value="ODORANT RECEPTOR 19A-RELATED"/>
    <property type="match status" value="1"/>
</dbReference>
<feature type="transmembrane region" description="Helical" evidence="10">
    <location>
        <begin position="316"/>
        <end position="334"/>
    </location>
</feature>
<feature type="transmembrane region" description="Helical" evidence="10">
    <location>
        <begin position="38"/>
        <end position="62"/>
    </location>
</feature>
<keyword evidence="6 10" id="KW-1133">Transmembrane helix</keyword>
<dbReference type="PANTHER" id="PTHR21137">
    <property type="entry name" value="ODORANT RECEPTOR"/>
    <property type="match status" value="1"/>
</dbReference>
<keyword evidence="3 10" id="KW-0716">Sensory transduction</keyword>
<keyword evidence="12" id="KW-1185">Reference proteome</keyword>
<keyword evidence="4 10" id="KW-0812">Transmembrane</keyword>
<organism evidence="11 12">
    <name type="scientific">Zootermopsis nevadensis</name>
    <name type="common">Dampwood termite</name>
    <dbReference type="NCBI Taxonomy" id="136037"/>
    <lineage>
        <taxon>Eukaryota</taxon>
        <taxon>Metazoa</taxon>
        <taxon>Ecdysozoa</taxon>
        <taxon>Arthropoda</taxon>
        <taxon>Hexapoda</taxon>
        <taxon>Insecta</taxon>
        <taxon>Pterygota</taxon>
        <taxon>Neoptera</taxon>
        <taxon>Polyneoptera</taxon>
        <taxon>Dictyoptera</taxon>
        <taxon>Blattodea</taxon>
        <taxon>Blattoidea</taxon>
        <taxon>Termitoidae</taxon>
        <taxon>Termopsidae</taxon>
        <taxon>Zootermopsis</taxon>
    </lineage>
</organism>
<evidence type="ECO:0000256" key="3">
    <source>
        <dbReference type="ARBA" id="ARBA00022606"/>
    </source>
</evidence>
<keyword evidence="8 10" id="KW-0675">Receptor</keyword>
<keyword evidence="2" id="KW-1003">Cell membrane</keyword>
<dbReference type="InterPro" id="IPR004117">
    <property type="entry name" value="7tm6_olfct_rcpt"/>
</dbReference>
<dbReference type="Proteomes" id="UP000027135">
    <property type="component" value="Unassembled WGS sequence"/>
</dbReference>
<comment type="similarity">
    <text evidence="10">Belongs to the insect chemoreceptor superfamily. Heteromeric odorant receptor channel (TC 1.A.69) family.</text>
</comment>
<evidence type="ECO:0000313" key="11">
    <source>
        <dbReference type="EMBL" id="KDQ83630.1"/>
    </source>
</evidence>
<evidence type="ECO:0000256" key="7">
    <source>
        <dbReference type="ARBA" id="ARBA00023136"/>
    </source>
</evidence>
<feature type="transmembrane region" description="Helical" evidence="10">
    <location>
        <begin position="135"/>
        <end position="153"/>
    </location>
</feature>
<evidence type="ECO:0000256" key="1">
    <source>
        <dbReference type="ARBA" id="ARBA00004651"/>
    </source>
</evidence>
<reference evidence="11 12" key="1">
    <citation type="journal article" date="2014" name="Nat. Commun.">
        <title>Molecular traces of alternative social organization in a termite genome.</title>
        <authorList>
            <person name="Terrapon N."/>
            <person name="Li C."/>
            <person name="Robertson H.M."/>
            <person name="Ji L."/>
            <person name="Meng X."/>
            <person name="Booth W."/>
            <person name="Chen Z."/>
            <person name="Childers C.P."/>
            <person name="Glastad K.M."/>
            <person name="Gokhale K."/>
            <person name="Gowin J."/>
            <person name="Gronenberg W."/>
            <person name="Hermansen R.A."/>
            <person name="Hu H."/>
            <person name="Hunt B.G."/>
            <person name="Huylmans A.K."/>
            <person name="Khalil S.M."/>
            <person name="Mitchell R.D."/>
            <person name="Munoz-Torres M.C."/>
            <person name="Mustard J.A."/>
            <person name="Pan H."/>
            <person name="Reese J.T."/>
            <person name="Scharf M.E."/>
            <person name="Sun F."/>
            <person name="Vogel H."/>
            <person name="Xiao J."/>
            <person name="Yang W."/>
            <person name="Yang Z."/>
            <person name="Yang Z."/>
            <person name="Zhou J."/>
            <person name="Zhu J."/>
            <person name="Brent C.S."/>
            <person name="Elsik C.G."/>
            <person name="Goodisman M.A."/>
            <person name="Liberles D.A."/>
            <person name="Roe R.M."/>
            <person name="Vargo E.L."/>
            <person name="Vilcinskas A."/>
            <person name="Wang J."/>
            <person name="Bornberg-Bauer E."/>
            <person name="Korb J."/>
            <person name="Zhang G."/>
            <person name="Liebig J."/>
        </authorList>
    </citation>
    <scope>NUCLEOTIDE SEQUENCE [LARGE SCALE GENOMIC DNA]</scope>
    <source>
        <tissue evidence="11">Whole organism</tissue>
    </source>
</reference>
<dbReference type="EMBL" id="KK853771">
    <property type="protein sequence ID" value="KDQ83630.1"/>
    <property type="molecule type" value="Genomic_DNA"/>
</dbReference>
<dbReference type="GO" id="GO:0007165">
    <property type="term" value="P:signal transduction"/>
    <property type="evidence" value="ECO:0007669"/>
    <property type="project" value="UniProtKB-KW"/>
</dbReference>
<evidence type="ECO:0000256" key="9">
    <source>
        <dbReference type="ARBA" id="ARBA00023224"/>
    </source>
</evidence>
<evidence type="ECO:0000256" key="2">
    <source>
        <dbReference type="ARBA" id="ARBA00022475"/>
    </source>
</evidence>
<evidence type="ECO:0000313" key="12">
    <source>
        <dbReference type="Proteomes" id="UP000027135"/>
    </source>
</evidence>
<comment type="caution">
    <text evidence="10">Lacks conserved residue(s) required for the propagation of feature annotation.</text>
</comment>
<protein>
    <recommendedName>
        <fullName evidence="10">Odorant receptor</fullName>
    </recommendedName>
</protein>
<evidence type="ECO:0000256" key="10">
    <source>
        <dbReference type="RuleBase" id="RU351113"/>
    </source>
</evidence>
<feature type="transmembrane region" description="Helical" evidence="10">
    <location>
        <begin position="190"/>
        <end position="212"/>
    </location>
</feature>
<keyword evidence="5 10" id="KW-0552">Olfaction</keyword>
<gene>
    <name evidence="11" type="ORF">L798_06891</name>
</gene>
<feature type="transmembrane region" description="Helical" evidence="10">
    <location>
        <begin position="283"/>
        <end position="304"/>
    </location>
</feature>
<name>A0A067QH32_ZOONE</name>
<accession>A0A067QH32</accession>